<evidence type="ECO:0000313" key="1">
    <source>
        <dbReference type="EMBL" id="MBM0231850.1"/>
    </source>
</evidence>
<name>A0ABS1XRG1_9ACTN</name>
<dbReference type="EMBL" id="JAEVHM010000025">
    <property type="protein sequence ID" value="MBM0231850.1"/>
    <property type="molecule type" value="Genomic_DNA"/>
</dbReference>
<reference evidence="1 2" key="1">
    <citation type="submission" date="2021-01" db="EMBL/GenBank/DDBJ databases">
        <title>Draft genome sequence of Micromonospora sp. strain STR1_7.</title>
        <authorList>
            <person name="Karlyshev A."/>
            <person name="Jawad R."/>
        </authorList>
    </citation>
    <scope>NUCLEOTIDE SEQUENCE [LARGE SCALE GENOMIC DNA]</scope>
    <source>
        <strain evidence="1 2">STR1-7</strain>
    </source>
</reference>
<evidence type="ECO:0000313" key="2">
    <source>
        <dbReference type="Proteomes" id="UP000601027"/>
    </source>
</evidence>
<dbReference type="Gene3D" id="3.40.50.450">
    <property type="match status" value="1"/>
</dbReference>
<organism evidence="1 2">
    <name type="scientific">Micromonospora parastrephiae</name>
    <dbReference type="NCBI Taxonomy" id="2806101"/>
    <lineage>
        <taxon>Bacteria</taxon>
        <taxon>Bacillati</taxon>
        <taxon>Actinomycetota</taxon>
        <taxon>Actinomycetes</taxon>
        <taxon>Micromonosporales</taxon>
        <taxon>Micromonosporaceae</taxon>
        <taxon>Micromonospora</taxon>
    </lineage>
</organism>
<sequence length="110" mass="11924">MLATGGAYEVVLPAPDYRERAIPPAGRPAFDDLLGRAAEVVHTGFPHSGTAAYVAANRELVRRVHRLVAVWDGEAGCHEAATDRTVGWARQRSIPTTVLWPPGARRTRAD</sequence>
<dbReference type="Proteomes" id="UP000601027">
    <property type="component" value="Unassembled WGS sequence"/>
</dbReference>
<gene>
    <name evidence="1" type="ORF">JNW91_08265</name>
</gene>
<proteinExistence type="predicted"/>
<accession>A0ABS1XRG1</accession>
<keyword evidence="2" id="KW-1185">Reference proteome</keyword>
<dbReference type="RefSeq" id="WP_203174303.1">
    <property type="nucleotide sequence ID" value="NZ_JAEVHM010000025.1"/>
</dbReference>
<protein>
    <submittedName>
        <fullName evidence="1">Uncharacterized protein</fullName>
    </submittedName>
</protein>
<comment type="caution">
    <text evidence="1">The sequence shown here is derived from an EMBL/GenBank/DDBJ whole genome shotgun (WGS) entry which is preliminary data.</text>
</comment>
<dbReference type="SUPFAM" id="SSF102405">
    <property type="entry name" value="MCP/YpsA-like"/>
    <property type="match status" value="1"/>
</dbReference>